<dbReference type="SFLD" id="SFLDG01146">
    <property type="entry name" value="C1.2.2"/>
    <property type="match status" value="1"/>
</dbReference>
<sequence>MKQRVAIDMDEVIADALGKLISLYEKEYNLPVDLKKLDGHYLEEVVHPDHRSSIRRYLFAEDFFKDLKVMPDSREVIQNMSEHYEIFIVTAAMEFPDSLAHKYRWLQEHFPFLPWSHFVFCGDKSIIHADYLIDDHPKNLVNFSGEPVLFSSPHNANETRFPRVNNWHEVAEKFLNR</sequence>
<gene>
    <name evidence="3" type="ORF">K4G66_27445</name>
</gene>
<dbReference type="InterPro" id="IPR010708">
    <property type="entry name" value="5'(3')-deoxyribonucleotidase"/>
</dbReference>
<dbReference type="PANTHER" id="PTHR16504:SF4">
    <property type="entry name" value="5'(3')-DEOXYRIBONUCLEOTIDASE"/>
    <property type="match status" value="1"/>
</dbReference>
<reference evidence="3" key="2">
    <citation type="journal article" date="2024" name="Antonie Van Leeuwenhoek">
        <title>Roseihalotalea indica gen. nov., sp. nov., a halophilic Bacteroidetes from mesopelagic Southwest Indian Ocean with higher carbohydrate metabolic potential.</title>
        <authorList>
            <person name="Chen B."/>
            <person name="Zhang M."/>
            <person name="Lin D."/>
            <person name="Ye J."/>
            <person name="Tang K."/>
        </authorList>
    </citation>
    <scope>NUCLEOTIDE SEQUENCE</scope>
    <source>
        <strain evidence="3">TK19036</strain>
    </source>
</reference>
<dbReference type="SFLD" id="SFLDS00003">
    <property type="entry name" value="Haloacid_Dehalogenase"/>
    <property type="match status" value="1"/>
</dbReference>
<feature type="active site" description="Nucleophile" evidence="2">
    <location>
        <position position="8"/>
    </location>
</feature>
<evidence type="ECO:0000256" key="2">
    <source>
        <dbReference type="PIRSR" id="PIRSR610708-1"/>
    </source>
</evidence>
<evidence type="ECO:0000313" key="3">
    <source>
        <dbReference type="EMBL" id="WKN36106.1"/>
    </source>
</evidence>
<name>A0AA49GPR8_9BACT</name>
<evidence type="ECO:0000256" key="1">
    <source>
        <dbReference type="ARBA" id="ARBA00009589"/>
    </source>
</evidence>
<dbReference type="GO" id="GO:0009223">
    <property type="term" value="P:pyrimidine deoxyribonucleotide catabolic process"/>
    <property type="evidence" value="ECO:0007669"/>
    <property type="project" value="TreeGrafter"/>
</dbReference>
<dbReference type="SUPFAM" id="SSF56784">
    <property type="entry name" value="HAD-like"/>
    <property type="match status" value="1"/>
</dbReference>
<dbReference type="InterPro" id="IPR036412">
    <property type="entry name" value="HAD-like_sf"/>
</dbReference>
<proteinExistence type="inferred from homology"/>
<dbReference type="AlphaFoldDB" id="A0AA49GPR8"/>
<dbReference type="Gene3D" id="3.40.50.1000">
    <property type="entry name" value="HAD superfamily/HAD-like"/>
    <property type="match status" value="1"/>
</dbReference>
<dbReference type="InterPro" id="IPR023214">
    <property type="entry name" value="HAD_sf"/>
</dbReference>
<protein>
    <submittedName>
        <fullName evidence="3">5'(3')-deoxyribonucleotidase</fullName>
    </submittedName>
</protein>
<feature type="active site" description="Proton donor" evidence="2">
    <location>
        <position position="10"/>
    </location>
</feature>
<dbReference type="EMBL" id="CP120682">
    <property type="protein sequence ID" value="WKN36106.1"/>
    <property type="molecule type" value="Genomic_DNA"/>
</dbReference>
<organism evidence="3">
    <name type="scientific">Roseihalotalea indica</name>
    <dbReference type="NCBI Taxonomy" id="2867963"/>
    <lineage>
        <taxon>Bacteria</taxon>
        <taxon>Pseudomonadati</taxon>
        <taxon>Bacteroidota</taxon>
        <taxon>Cytophagia</taxon>
        <taxon>Cytophagales</taxon>
        <taxon>Catalimonadaceae</taxon>
        <taxon>Roseihalotalea</taxon>
    </lineage>
</organism>
<dbReference type="Gene3D" id="1.10.40.40">
    <property type="entry name" value="Deoxyribonucleotidase, domain 2"/>
    <property type="match status" value="1"/>
</dbReference>
<reference evidence="3" key="1">
    <citation type="journal article" date="2023" name="Comput. Struct. Biotechnol. J.">
        <title>Discovery of a novel marine Bacteroidetes with a rich repertoire of carbohydrate-active enzymes.</title>
        <authorList>
            <person name="Chen B."/>
            <person name="Liu G."/>
            <person name="Chen Q."/>
            <person name="Wang H."/>
            <person name="Liu L."/>
            <person name="Tang K."/>
        </authorList>
    </citation>
    <scope>NUCLEOTIDE SEQUENCE</scope>
    <source>
        <strain evidence="3">TK19036</strain>
    </source>
</reference>
<dbReference type="GO" id="GO:0008253">
    <property type="term" value="F:5'-nucleotidase activity"/>
    <property type="evidence" value="ECO:0007669"/>
    <property type="project" value="InterPro"/>
</dbReference>
<comment type="similarity">
    <text evidence="1">Belongs to the 5'(3')-deoxyribonucleotidase family.</text>
</comment>
<accession>A0AA49GPR8</accession>
<dbReference type="PANTHER" id="PTHR16504">
    <property type="entry name" value="5'(3')-DEOXYRIBONUCLEOTIDASE"/>
    <property type="match status" value="1"/>
</dbReference>
<dbReference type="SFLD" id="SFLDG01126">
    <property type="entry name" value="C1.2:_Nucleotidase_Like"/>
    <property type="match status" value="1"/>
</dbReference>
<dbReference type="Pfam" id="PF06941">
    <property type="entry name" value="NT5C"/>
    <property type="match status" value="1"/>
</dbReference>